<sequence length="169" mass="18645">MSSMDNFVGLSVVLTGFAKSVLNPTLDEVNIKAEYLPVWTERVASESGDNQLPEKILSSYQALSEQKPALTDQQIGEQMLSDSQGAAFVLACRQLIFLWYMGAWPTVQEASGTDTGGRTDFHTLSSKSYTSGLVWRVMQAHPMGDSNYSYGYWSEPPATLNNYTGQPKD</sequence>
<dbReference type="RefSeq" id="WP_339616240.1">
    <property type="nucleotide sequence ID" value="NZ_AP031500.1"/>
</dbReference>
<evidence type="ECO:0000313" key="2">
    <source>
        <dbReference type="Proteomes" id="UP001595548"/>
    </source>
</evidence>
<protein>
    <submittedName>
        <fullName evidence="1">Uncharacterized protein</fullName>
    </submittedName>
</protein>
<accession>A0ABV7HP97</accession>
<proteinExistence type="predicted"/>
<evidence type="ECO:0000313" key="1">
    <source>
        <dbReference type="EMBL" id="MFC3155659.1"/>
    </source>
</evidence>
<organism evidence="1 2">
    <name type="scientific">Gilvimarinus japonicus</name>
    <dbReference type="NCBI Taxonomy" id="1796469"/>
    <lineage>
        <taxon>Bacteria</taxon>
        <taxon>Pseudomonadati</taxon>
        <taxon>Pseudomonadota</taxon>
        <taxon>Gammaproteobacteria</taxon>
        <taxon>Cellvibrionales</taxon>
        <taxon>Cellvibrionaceae</taxon>
        <taxon>Gilvimarinus</taxon>
    </lineage>
</organism>
<comment type="caution">
    <text evidence="1">The sequence shown here is derived from an EMBL/GenBank/DDBJ whole genome shotgun (WGS) entry which is preliminary data.</text>
</comment>
<gene>
    <name evidence="1" type="ORF">ACFOEB_10645</name>
</gene>
<keyword evidence="2" id="KW-1185">Reference proteome</keyword>
<dbReference type="Proteomes" id="UP001595548">
    <property type="component" value="Unassembled WGS sequence"/>
</dbReference>
<dbReference type="EMBL" id="JBHRTL010000006">
    <property type="protein sequence ID" value="MFC3155659.1"/>
    <property type="molecule type" value="Genomic_DNA"/>
</dbReference>
<name>A0ABV7HP97_9GAMM</name>
<reference evidence="2" key="1">
    <citation type="journal article" date="2019" name="Int. J. Syst. Evol. Microbiol.">
        <title>The Global Catalogue of Microorganisms (GCM) 10K type strain sequencing project: providing services to taxonomists for standard genome sequencing and annotation.</title>
        <authorList>
            <consortium name="The Broad Institute Genomics Platform"/>
            <consortium name="The Broad Institute Genome Sequencing Center for Infectious Disease"/>
            <person name="Wu L."/>
            <person name="Ma J."/>
        </authorList>
    </citation>
    <scope>NUCLEOTIDE SEQUENCE [LARGE SCALE GENOMIC DNA]</scope>
    <source>
        <strain evidence="2">KCTC 52141</strain>
    </source>
</reference>